<feature type="transmembrane region" description="Helical" evidence="8">
    <location>
        <begin position="37"/>
        <end position="56"/>
    </location>
</feature>
<feature type="transmembrane region" description="Helical" evidence="8">
    <location>
        <begin position="814"/>
        <end position="831"/>
    </location>
</feature>
<sequence length="1184" mass="131280">MGTINAHAPEAAAHLSPPAPGDIFYYNNNITDNQLKTALWVSAAVGGVCLLIFGIARRWVPTYKLRLSMPNVWVKPPPLPEGGVQQLWSWLYPVFTTSDAQLMRTAGMDSLMLCWTAQLGFQIFLPLTIIAMAVLLPINLNGGRVTAYTGEVLQGNLEFQRLTLSNLMRGAPTYWVAFVFVYVLTAYVCFLLLKYYQAYAILRQRYMTGGEAMINQWTQRVCKGSKCTTGKPSEEKAPGDGARVWNAFRVLVDVNAQMGNLADSVSEETSLRHKYEAPLSMSILKRSTSLSSRPQAEPSNIPGGGKGNFMRASAPESKTAAKNRDGNGGAAQRATSLEDISLKSLAPAGAMDSASLRAKLQHAHNGNSAAMNPLQEEMQGIREGDKENSMRSSYMDEEGEEQGAAPSGQDMLRDEQGAPSNLSKWSSMRSRVLQLSTPSGSGNSEAATLHLSTPISRHETSYPHGAGPAQVHPWWLSDEEADQEGGQLTGKPSVFFRKTINTHTSCGQELAVNAQQYAVLVMDVPDLRPPPIGEKRAPTRGAVTRMWSSAKTFLYPRVKHYRKKAKLAAEAEAKGLTGRQQVIDAETPRREDEVVIHVTDPSGNIELRKMPAAADTIKLPQVGSDVETGLSSLASLASLQTVSEEEWHDEVINLSPEQLVEATFKRLFPDSFLYALPVWKHKAVDELLWKWDAAYGKLQAAEAAFEASGCKHRPTHNLKKLRCRGEVDSIDFWASRVRQLESAISKEQKKILAGPASPSYFAFFSTQKDAALAAQTRIHPEDSHSFRVMEAPGPEEVNWQTLWRPRWQRSLREVLVLPLVILIMLVPLGLFTGTLAQATSAICGGANAPSSSKLAVFRTSWYCEDSSLIRPLITSLVPSLLLTTWQSLIMPIALYSLAQMEGKWVSCSSLDRRISALFFTWGVFNVFLGAMLGGSIFSKIRLIVSEPSAIPQFLSSALTTSSNFFINYVIIQAFAINPMRLVFPYFGVIMNLLQCCGLCRPRSDRDKVIAGSALSVGYGREVGMIMLIYIMAFAYAAVSPIILPFTLCFFTSSWIMWRYTMLYVTERCYESGGRVWDQVFNNVCWCLFICIFFTGCVFLANSAFVQACVMWVTLMPLLFRFHHYARTRYGSAVSHMPLETAQTAPHARVDPHVYMPPQLRPGAAGWFPEYGKPWENWWLPAYVL</sequence>
<accession>A0ABP1FTF7</accession>
<feature type="transmembrane region" description="Helical" evidence="8">
    <location>
        <begin position="1085"/>
        <end position="1118"/>
    </location>
</feature>
<evidence type="ECO:0000256" key="3">
    <source>
        <dbReference type="ARBA" id="ARBA00022448"/>
    </source>
</evidence>
<evidence type="ECO:0000259" key="10">
    <source>
        <dbReference type="Pfam" id="PF13967"/>
    </source>
</evidence>
<dbReference type="PANTHER" id="PTHR13018:SF5">
    <property type="entry name" value="RE44586P"/>
    <property type="match status" value="1"/>
</dbReference>
<protein>
    <submittedName>
        <fullName evidence="12">G2893 protein</fullName>
    </submittedName>
</protein>
<dbReference type="Proteomes" id="UP001497392">
    <property type="component" value="Unassembled WGS sequence"/>
</dbReference>
<dbReference type="Pfam" id="PF13967">
    <property type="entry name" value="RSN1_TM"/>
    <property type="match status" value="1"/>
</dbReference>
<feature type="compositionally biased region" description="Polar residues" evidence="7">
    <location>
        <begin position="286"/>
        <end position="298"/>
    </location>
</feature>
<feature type="domain" description="CSC1/OSCA1-like 7TM region" evidence="9">
    <location>
        <begin position="859"/>
        <end position="1090"/>
    </location>
</feature>
<evidence type="ECO:0000256" key="8">
    <source>
        <dbReference type="SAM" id="Phobius"/>
    </source>
</evidence>
<keyword evidence="13" id="KW-1185">Reference proteome</keyword>
<feature type="transmembrane region" description="Helical" evidence="8">
    <location>
        <begin position="916"/>
        <end position="937"/>
    </location>
</feature>
<feature type="region of interest" description="Disordered" evidence="7">
    <location>
        <begin position="381"/>
        <end position="447"/>
    </location>
</feature>
<feature type="transmembrane region" description="Helical" evidence="8">
    <location>
        <begin position="1027"/>
        <end position="1057"/>
    </location>
</feature>
<dbReference type="EMBL" id="CAXHTA020000004">
    <property type="protein sequence ID" value="CAL5220817.1"/>
    <property type="molecule type" value="Genomic_DNA"/>
</dbReference>
<dbReference type="InterPro" id="IPR045122">
    <property type="entry name" value="Csc1-like"/>
</dbReference>
<dbReference type="Pfam" id="PF02714">
    <property type="entry name" value="RSN1_7TM"/>
    <property type="match status" value="1"/>
</dbReference>
<evidence type="ECO:0000313" key="13">
    <source>
        <dbReference type="Proteomes" id="UP001497392"/>
    </source>
</evidence>
<feature type="transmembrane region" description="Helical" evidence="8">
    <location>
        <begin position="174"/>
        <end position="196"/>
    </location>
</feature>
<evidence type="ECO:0000256" key="4">
    <source>
        <dbReference type="ARBA" id="ARBA00022692"/>
    </source>
</evidence>
<feature type="compositionally biased region" description="Polar residues" evidence="7">
    <location>
        <begin position="418"/>
        <end position="447"/>
    </location>
</feature>
<keyword evidence="4 8" id="KW-0812">Transmembrane</keyword>
<dbReference type="InterPro" id="IPR027815">
    <property type="entry name" value="CSC1/OSCA1-like_cyt"/>
</dbReference>
<feature type="domain" description="CSC1/OSCA1-like cytosolic" evidence="11">
    <location>
        <begin position="657"/>
        <end position="800"/>
    </location>
</feature>
<comment type="similarity">
    <text evidence="2">Belongs to the CSC1 (TC 1.A.17) family.</text>
</comment>
<proteinExistence type="inferred from homology"/>
<evidence type="ECO:0000256" key="5">
    <source>
        <dbReference type="ARBA" id="ARBA00022989"/>
    </source>
</evidence>
<keyword evidence="6 8" id="KW-0472">Membrane</keyword>
<gene>
    <name evidence="12" type="primary">g2893</name>
    <name evidence="12" type="ORF">VP750_LOCUS2476</name>
</gene>
<evidence type="ECO:0000256" key="2">
    <source>
        <dbReference type="ARBA" id="ARBA00007779"/>
    </source>
</evidence>
<feature type="domain" description="CSC1/OSCA1-like N-terminal transmembrane" evidence="10">
    <location>
        <begin position="35"/>
        <end position="194"/>
    </location>
</feature>
<feature type="transmembrane region" description="Helical" evidence="8">
    <location>
        <begin position="876"/>
        <end position="895"/>
    </location>
</feature>
<evidence type="ECO:0000259" key="9">
    <source>
        <dbReference type="Pfam" id="PF02714"/>
    </source>
</evidence>
<dbReference type="InterPro" id="IPR003864">
    <property type="entry name" value="CSC1/OSCA1-like_7TM"/>
</dbReference>
<keyword evidence="5 8" id="KW-1133">Transmembrane helix</keyword>
<evidence type="ECO:0000256" key="6">
    <source>
        <dbReference type="ARBA" id="ARBA00023136"/>
    </source>
</evidence>
<evidence type="ECO:0000256" key="1">
    <source>
        <dbReference type="ARBA" id="ARBA00004141"/>
    </source>
</evidence>
<evidence type="ECO:0000313" key="12">
    <source>
        <dbReference type="EMBL" id="CAL5220817.1"/>
    </source>
</evidence>
<dbReference type="InterPro" id="IPR032880">
    <property type="entry name" value="CSC1/OSCA1-like_N"/>
</dbReference>
<feature type="transmembrane region" description="Helical" evidence="8">
    <location>
        <begin position="111"/>
        <end position="136"/>
    </location>
</feature>
<evidence type="ECO:0000259" key="11">
    <source>
        <dbReference type="Pfam" id="PF14703"/>
    </source>
</evidence>
<organism evidence="12 13">
    <name type="scientific">Coccomyxa viridis</name>
    <dbReference type="NCBI Taxonomy" id="1274662"/>
    <lineage>
        <taxon>Eukaryota</taxon>
        <taxon>Viridiplantae</taxon>
        <taxon>Chlorophyta</taxon>
        <taxon>core chlorophytes</taxon>
        <taxon>Trebouxiophyceae</taxon>
        <taxon>Trebouxiophyceae incertae sedis</taxon>
        <taxon>Coccomyxaceae</taxon>
        <taxon>Coccomyxa</taxon>
    </lineage>
</organism>
<evidence type="ECO:0000256" key="7">
    <source>
        <dbReference type="SAM" id="MobiDB-lite"/>
    </source>
</evidence>
<name>A0ABP1FTF7_9CHLO</name>
<dbReference type="PANTHER" id="PTHR13018">
    <property type="entry name" value="PROBABLE MEMBRANE PROTEIN DUF221-RELATED"/>
    <property type="match status" value="1"/>
</dbReference>
<dbReference type="Pfam" id="PF14703">
    <property type="entry name" value="PHM7_cyt"/>
    <property type="match status" value="1"/>
</dbReference>
<comment type="caution">
    <text evidence="12">The sequence shown here is derived from an EMBL/GenBank/DDBJ whole genome shotgun (WGS) entry which is preliminary data.</text>
</comment>
<reference evidence="12 13" key="1">
    <citation type="submission" date="2024-06" db="EMBL/GenBank/DDBJ databases">
        <authorList>
            <person name="Kraege A."/>
            <person name="Thomma B."/>
        </authorList>
    </citation>
    <scope>NUCLEOTIDE SEQUENCE [LARGE SCALE GENOMIC DNA]</scope>
</reference>
<keyword evidence="3" id="KW-0813">Transport</keyword>
<feature type="region of interest" description="Disordered" evidence="7">
    <location>
        <begin position="286"/>
        <end position="335"/>
    </location>
</feature>
<comment type="subcellular location">
    <subcellularLocation>
        <location evidence="1">Membrane</location>
        <topology evidence="1">Multi-pass membrane protein</topology>
    </subcellularLocation>
</comment>